<dbReference type="EC" id="2.3.2.31" evidence="6"/>
<organism evidence="17 18">
    <name type="scientific">Thlaspi arvense</name>
    <name type="common">Field penny-cress</name>
    <dbReference type="NCBI Taxonomy" id="13288"/>
    <lineage>
        <taxon>Eukaryota</taxon>
        <taxon>Viridiplantae</taxon>
        <taxon>Streptophyta</taxon>
        <taxon>Embryophyta</taxon>
        <taxon>Tracheophyta</taxon>
        <taxon>Spermatophyta</taxon>
        <taxon>Magnoliopsida</taxon>
        <taxon>eudicotyledons</taxon>
        <taxon>Gunneridae</taxon>
        <taxon>Pentapetalae</taxon>
        <taxon>rosids</taxon>
        <taxon>malvids</taxon>
        <taxon>Brassicales</taxon>
        <taxon>Brassicaceae</taxon>
        <taxon>Thlaspideae</taxon>
        <taxon>Thlaspi</taxon>
    </lineage>
</organism>
<protein>
    <recommendedName>
        <fullName evidence="6">RBR-type E3 ubiquitin transferase</fullName>
        <ecNumber evidence="6">2.3.2.31</ecNumber>
    </recommendedName>
</protein>
<evidence type="ECO:0000256" key="6">
    <source>
        <dbReference type="ARBA" id="ARBA00012251"/>
    </source>
</evidence>
<evidence type="ECO:0000256" key="5">
    <source>
        <dbReference type="ARBA" id="ARBA00005884"/>
    </source>
</evidence>
<dbReference type="Pfam" id="PF22191">
    <property type="entry name" value="IBR_1"/>
    <property type="match status" value="1"/>
</dbReference>
<dbReference type="InterPro" id="IPR013083">
    <property type="entry name" value="Znf_RING/FYVE/PHD"/>
</dbReference>
<dbReference type="FunFam" id="3.30.40.10:FF:000019">
    <property type="entry name" value="RBR-type E3 ubiquitin transferase"/>
    <property type="match status" value="1"/>
</dbReference>
<keyword evidence="8" id="KW-0479">Metal-binding</keyword>
<dbReference type="GO" id="GO:0016567">
    <property type="term" value="P:protein ubiquitination"/>
    <property type="evidence" value="ECO:0007669"/>
    <property type="project" value="InterPro"/>
</dbReference>
<keyword evidence="18" id="KW-1185">Reference proteome</keyword>
<dbReference type="PROSITE" id="PS00518">
    <property type="entry name" value="ZF_RING_1"/>
    <property type="match status" value="1"/>
</dbReference>
<dbReference type="FunFam" id="1.20.120.1750:FF:000005">
    <property type="entry name" value="RBR-type E3 ubiquitin transferase"/>
    <property type="match status" value="1"/>
</dbReference>
<evidence type="ECO:0000259" key="16">
    <source>
        <dbReference type="PROSITE" id="PS51873"/>
    </source>
</evidence>
<dbReference type="InterPro" id="IPR002867">
    <property type="entry name" value="IBR_dom"/>
</dbReference>
<dbReference type="SMART" id="SM00647">
    <property type="entry name" value="IBR"/>
    <property type="match status" value="2"/>
</dbReference>
<dbReference type="InterPro" id="IPR031127">
    <property type="entry name" value="E3_UB_ligase_RBR"/>
</dbReference>
<dbReference type="GO" id="GO:0061630">
    <property type="term" value="F:ubiquitin protein ligase activity"/>
    <property type="evidence" value="ECO:0007669"/>
    <property type="project" value="UniProtKB-EC"/>
</dbReference>
<dbReference type="Pfam" id="PF19422">
    <property type="entry name" value="Ariadne"/>
    <property type="match status" value="1"/>
</dbReference>
<comment type="function">
    <text evidence="3">Might act as an E3 ubiquitin-protein ligase, or as part of E3 complex, which accepts ubiquitin from specific E2 ubiquitin-conjugating enzymes and then transfers it to substrates.</text>
</comment>
<proteinExistence type="inferred from homology"/>
<evidence type="ECO:0000259" key="15">
    <source>
        <dbReference type="PROSITE" id="PS50089"/>
    </source>
</evidence>
<dbReference type="Gene3D" id="1.20.120.1750">
    <property type="match status" value="1"/>
</dbReference>
<evidence type="ECO:0000256" key="3">
    <source>
        <dbReference type="ARBA" id="ARBA00003976"/>
    </source>
</evidence>
<accession>A0AAU9T017</accession>
<dbReference type="PROSITE" id="PS51873">
    <property type="entry name" value="TRIAD"/>
    <property type="match status" value="1"/>
</dbReference>
<evidence type="ECO:0000313" key="17">
    <source>
        <dbReference type="EMBL" id="CAH2073008.1"/>
    </source>
</evidence>
<comment type="similarity">
    <text evidence="5">Belongs to the RBR family. Ariadne subfamily.</text>
</comment>
<dbReference type="CDD" id="cd22583">
    <property type="entry name" value="Rcat_RBR_ARI7-like"/>
    <property type="match status" value="1"/>
</dbReference>
<dbReference type="GO" id="GO:0008270">
    <property type="term" value="F:zinc ion binding"/>
    <property type="evidence" value="ECO:0007669"/>
    <property type="project" value="UniProtKB-KW"/>
</dbReference>
<evidence type="ECO:0000256" key="2">
    <source>
        <dbReference type="ARBA" id="ARBA00001947"/>
    </source>
</evidence>
<comment type="catalytic activity">
    <reaction evidence="1">
        <text>[E2 ubiquitin-conjugating enzyme]-S-ubiquitinyl-L-cysteine + [acceptor protein]-L-lysine = [E2 ubiquitin-conjugating enzyme]-L-cysteine + [acceptor protein]-N(6)-ubiquitinyl-L-lysine.</text>
        <dbReference type="EC" id="2.3.2.31"/>
    </reaction>
</comment>
<dbReference type="AlphaFoldDB" id="A0AAU9T017"/>
<comment type="pathway">
    <text evidence="4">Protein modification; protein ubiquitination.</text>
</comment>
<keyword evidence="11" id="KW-0833">Ubl conjugation pathway</keyword>
<evidence type="ECO:0000256" key="9">
    <source>
        <dbReference type="ARBA" id="ARBA00022737"/>
    </source>
</evidence>
<dbReference type="SMART" id="SM00184">
    <property type="entry name" value="RING"/>
    <property type="match status" value="2"/>
</dbReference>
<dbReference type="Proteomes" id="UP000836841">
    <property type="component" value="Chromosome 6"/>
</dbReference>
<dbReference type="CDD" id="cd20346">
    <property type="entry name" value="BRcat_RBR_ANKIB1"/>
    <property type="match status" value="1"/>
</dbReference>
<name>A0AAU9T017_THLAR</name>
<sequence length="546" mass="62081">MYSDDYDTEGGEDDLCTYGDYDSEGGEDDDLCAYGEDDDSAATSDQVNYVCLKEEDIRRNQKDDIGQVSTVLSLSEVEASILLLHYQWSVSKVNDEWFADEERVRSSAGILEAPRRPRPAATRKKVRCGICFESYPPREIVLVACGHPFCSACWTGYITTAINDGPGCLMIKCPEPSCSCAVGQDMVEKLASKESKDKYDRYFLRSYVEGSRKRKWCPAPGCELAIDFSAEGTRSSNDVYCSCSHSFCWNCSEDAHRPVDCDTVGQWVRKNSAESENMTWILANSKPCPMCKRSIEKNHGCMHMTCTAPCKHQFCWLCLGPWTEHGDRSGGFYACNKYEVARKQGLHDEAEKVREMAKMSIERYAHYYERWASNEKSRKKAVEDLRKFHSEKLEVLCDIQKATEAELRLIAEAWIQIIEGRRVLKWTYAYGFYLPQGPDYFKQRELFEYSQGEAESSLERLHKCVEKELEPFETAEGTARLQKELDDAFDAAAAAGTSKDVLKDAFTEYRKKLICYTNATRNFFKNLVKVLENGLADVVVPSHIPT</sequence>
<feature type="domain" description="RING-type" evidence="16">
    <location>
        <begin position="124"/>
        <end position="339"/>
    </location>
</feature>
<dbReference type="InterPro" id="IPR001841">
    <property type="entry name" value="Znf_RING"/>
</dbReference>
<evidence type="ECO:0000256" key="7">
    <source>
        <dbReference type="ARBA" id="ARBA00022679"/>
    </source>
</evidence>
<dbReference type="InterPro" id="IPR044066">
    <property type="entry name" value="TRIAD_supradom"/>
</dbReference>
<keyword evidence="12" id="KW-0862">Zinc</keyword>
<evidence type="ECO:0000256" key="10">
    <source>
        <dbReference type="ARBA" id="ARBA00022771"/>
    </source>
</evidence>
<dbReference type="CDD" id="cd23141">
    <property type="entry name" value="RING-HC_ARI6-like"/>
    <property type="match status" value="1"/>
</dbReference>
<feature type="domain" description="RING-type" evidence="15">
    <location>
        <begin position="128"/>
        <end position="174"/>
    </location>
</feature>
<comment type="cofactor">
    <cofactor evidence="2">
        <name>Zn(2+)</name>
        <dbReference type="ChEBI" id="CHEBI:29105"/>
    </cofactor>
</comment>
<dbReference type="InterPro" id="IPR045840">
    <property type="entry name" value="Ariadne"/>
</dbReference>
<dbReference type="PROSITE" id="PS50089">
    <property type="entry name" value="ZF_RING_2"/>
    <property type="match status" value="1"/>
</dbReference>
<keyword evidence="7" id="KW-0808">Transferase</keyword>
<keyword evidence="10 13" id="KW-0863">Zinc-finger</keyword>
<evidence type="ECO:0000256" key="13">
    <source>
        <dbReference type="PROSITE-ProRule" id="PRU00175"/>
    </source>
</evidence>
<evidence type="ECO:0000256" key="11">
    <source>
        <dbReference type="ARBA" id="ARBA00022786"/>
    </source>
</evidence>
<dbReference type="InterPro" id="IPR017907">
    <property type="entry name" value="Znf_RING_CS"/>
</dbReference>
<dbReference type="SUPFAM" id="SSF57850">
    <property type="entry name" value="RING/U-box"/>
    <property type="match status" value="3"/>
</dbReference>
<gene>
    <name evidence="17" type="ORF">TAV2_LOCUS18599</name>
</gene>
<dbReference type="PANTHER" id="PTHR11685">
    <property type="entry name" value="RBR FAMILY RING FINGER AND IBR DOMAIN-CONTAINING"/>
    <property type="match status" value="1"/>
</dbReference>
<evidence type="ECO:0000313" key="18">
    <source>
        <dbReference type="Proteomes" id="UP000836841"/>
    </source>
</evidence>
<dbReference type="Pfam" id="PF21235">
    <property type="entry name" value="UBA_ARI1"/>
    <property type="match status" value="1"/>
</dbReference>
<feature type="region of interest" description="Disordered" evidence="14">
    <location>
        <begin position="1"/>
        <end position="39"/>
    </location>
</feature>
<evidence type="ECO:0000256" key="4">
    <source>
        <dbReference type="ARBA" id="ARBA00004906"/>
    </source>
</evidence>
<evidence type="ECO:0000256" key="1">
    <source>
        <dbReference type="ARBA" id="ARBA00001798"/>
    </source>
</evidence>
<dbReference type="Gene3D" id="3.30.40.10">
    <property type="entry name" value="Zinc/RING finger domain, C3HC4 (zinc finger)"/>
    <property type="match status" value="1"/>
</dbReference>
<evidence type="ECO:0000256" key="8">
    <source>
        <dbReference type="ARBA" id="ARBA00022723"/>
    </source>
</evidence>
<dbReference type="EMBL" id="OU466862">
    <property type="protein sequence ID" value="CAH2073008.1"/>
    <property type="molecule type" value="Genomic_DNA"/>
</dbReference>
<reference evidence="17 18" key="1">
    <citation type="submission" date="2022-03" db="EMBL/GenBank/DDBJ databases">
        <authorList>
            <person name="Nunn A."/>
            <person name="Chopra R."/>
            <person name="Nunn A."/>
            <person name="Contreras Garrido A."/>
        </authorList>
    </citation>
    <scope>NUCLEOTIDE SEQUENCE [LARGE SCALE GENOMIC DNA]</scope>
</reference>
<evidence type="ECO:0000256" key="12">
    <source>
        <dbReference type="ARBA" id="ARBA00022833"/>
    </source>
</evidence>
<dbReference type="InterPro" id="IPR048962">
    <property type="entry name" value="ARIH1-like_UBL"/>
</dbReference>
<keyword evidence="9" id="KW-0677">Repeat</keyword>
<dbReference type="Pfam" id="PF01485">
    <property type="entry name" value="IBR"/>
    <property type="match status" value="1"/>
</dbReference>
<evidence type="ECO:0000256" key="14">
    <source>
        <dbReference type="SAM" id="MobiDB-lite"/>
    </source>
</evidence>